<proteinExistence type="inferred from homology"/>
<evidence type="ECO:0000313" key="3">
    <source>
        <dbReference type="EMBL" id="BDI34286.1"/>
    </source>
</evidence>
<dbReference type="Proteomes" id="UP000287394">
    <property type="component" value="Chromosome"/>
</dbReference>
<comment type="function">
    <text evidence="1">NAD-dependent lysine deacetylase and desuccinylase that specifically removes acetyl and succinyl groups on target proteins. Modulates the activities of several proteins which are inactive in their acylated form.</text>
</comment>
<comment type="similarity">
    <text evidence="1">Belongs to the sirtuin family. Class III subfamily.</text>
</comment>
<feature type="binding site" evidence="1">
    <location>
        <position position="232"/>
    </location>
    <ligand>
        <name>NAD(+)</name>
        <dbReference type="ChEBI" id="CHEBI:57540"/>
    </ligand>
</feature>
<dbReference type="InterPro" id="IPR050134">
    <property type="entry name" value="NAD-dep_sirtuin_deacylases"/>
</dbReference>
<dbReference type="KEGG" id="ccot:CCAX7_63370"/>
<dbReference type="AlphaFoldDB" id="A0A402CWU0"/>
<dbReference type="InterPro" id="IPR029035">
    <property type="entry name" value="DHS-like_NAD/FAD-binding_dom"/>
</dbReference>
<feature type="binding site" evidence="1">
    <location>
        <position position="72"/>
    </location>
    <ligand>
        <name>substrate</name>
    </ligand>
</feature>
<comment type="subcellular location">
    <subcellularLocation>
        <location evidence="1">Cytoplasm</location>
    </subcellularLocation>
</comment>
<dbReference type="InterPro" id="IPR026591">
    <property type="entry name" value="Sirtuin_cat_small_dom_sf"/>
</dbReference>
<dbReference type="InterPro" id="IPR026590">
    <property type="entry name" value="Ssirtuin_cat_dom"/>
</dbReference>
<evidence type="ECO:0000256" key="1">
    <source>
        <dbReference type="HAMAP-Rule" id="MF_01121"/>
    </source>
</evidence>
<dbReference type="PANTHER" id="PTHR11085">
    <property type="entry name" value="NAD-DEPENDENT PROTEIN DEACYLASE SIRTUIN-5, MITOCHONDRIAL-RELATED"/>
    <property type="match status" value="1"/>
</dbReference>
<feature type="binding site" evidence="1">
    <location>
        <position position="69"/>
    </location>
    <ligand>
        <name>substrate</name>
    </ligand>
</feature>
<evidence type="ECO:0000256" key="2">
    <source>
        <dbReference type="PROSITE-ProRule" id="PRU00236"/>
    </source>
</evidence>
<dbReference type="NCBIfam" id="NF001753">
    <property type="entry name" value="PRK00481.1-3"/>
    <property type="match status" value="1"/>
</dbReference>
<evidence type="ECO:0000313" key="4">
    <source>
        <dbReference type="Proteomes" id="UP000287394"/>
    </source>
</evidence>
<comment type="catalytic activity">
    <reaction evidence="1">
        <text>N(6)-succinyl-L-lysyl-[protein] + NAD(+) + H2O = 2''-O-succinyl-ADP-D-ribose + nicotinamide + L-lysyl-[protein]</text>
        <dbReference type="Rhea" id="RHEA:47668"/>
        <dbReference type="Rhea" id="RHEA-COMP:9752"/>
        <dbReference type="Rhea" id="RHEA-COMP:11877"/>
        <dbReference type="ChEBI" id="CHEBI:15377"/>
        <dbReference type="ChEBI" id="CHEBI:17154"/>
        <dbReference type="ChEBI" id="CHEBI:29969"/>
        <dbReference type="ChEBI" id="CHEBI:57540"/>
        <dbReference type="ChEBI" id="CHEBI:87830"/>
        <dbReference type="ChEBI" id="CHEBI:87832"/>
    </reaction>
</comment>
<dbReference type="Pfam" id="PF02146">
    <property type="entry name" value="SIR2"/>
    <property type="match status" value="1"/>
</dbReference>
<dbReference type="GO" id="GO:0070403">
    <property type="term" value="F:NAD+ binding"/>
    <property type="evidence" value="ECO:0007669"/>
    <property type="project" value="UniProtKB-UniRule"/>
</dbReference>
<comment type="cofactor">
    <cofactor evidence="1">
        <name>Zn(2+)</name>
        <dbReference type="ChEBI" id="CHEBI:29105"/>
    </cofactor>
    <text evidence="1">Binds 1 zinc ion per subunit.</text>
</comment>
<dbReference type="GO" id="GO:0036054">
    <property type="term" value="F:protein-malonyllysine demalonylase activity"/>
    <property type="evidence" value="ECO:0007669"/>
    <property type="project" value="InterPro"/>
</dbReference>
<accession>A0A402CWU0</accession>
<feature type="binding site" evidence="1">
    <location>
        <position position="149"/>
    </location>
    <ligand>
        <name>Zn(2+)</name>
        <dbReference type="ChEBI" id="CHEBI:29105"/>
    </ligand>
</feature>
<dbReference type="InterPro" id="IPR003000">
    <property type="entry name" value="Sirtuin"/>
</dbReference>
<dbReference type="GO" id="GO:0008270">
    <property type="term" value="F:zinc ion binding"/>
    <property type="evidence" value="ECO:0007669"/>
    <property type="project" value="UniProtKB-UniRule"/>
</dbReference>
<dbReference type="FunCoup" id="A0A402CWU0">
    <property type="interactions" value="370"/>
</dbReference>
<dbReference type="PANTHER" id="PTHR11085:SF4">
    <property type="entry name" value="NAD-DEPENDENT PROTEIN DEACYLASE"/>
    <property type="match status" value="1"/>
</dbReference>
<organism evidence="3 4">
    <name type="scientific">Capsulimonas corticalis</name>
    <dbReference type="NCBI Taxonomy" id="2219043"/>
    <lineage>
        <taxon>Bacteria</taxon>
        <taxon>Bacillati</taxon>
        <taxon>Armatimonadota</taxon>
        <taxon>Armatimonadia</taxon>
        <taxon>Capsulimonadales</taxon>
        <taxon>Capsulimonadaceae</taxon>
        <taxon>Capsulimonas</taxon>
    </lineage>
</organism>
<dbReference type="SUPFAM" id="SSF52467">
    <property type="entry name" value="DHS-like NAD/FAD-binding domain"/>
    <property type="match status" value="1"/>
</dbReference>
<feature type="binding site" evidence="1">
    <location>
        <begin position="103"/>
        <end position="106"/>
    </location>
    <ligand>
        <name>NAD(+)</name>
        <dbReference type="ChEBI" id="CHEBI:57540"/>
    </ligand>
</feature>
<keyword evidence="1" id="KW-0520">NAD</keyword>
<dbReference type="OrthoDB" id="9800582at2"/>
<comment type="domain">
    <text evidence="1">2 residues (Tyr-69 and Arg-72) present in a large hydrophobic pocket are probably involved in substrate specificity. They are important for desuccinylation activity, but dispensable for deacetylation activity.</text>
</comment>
<feature type="active site" description="Proton acceptor" evidence="1">
    <location>
        <position position="121"/>
    </location>
</feature>
<name>A0A402CWU0_9BACT</name>
<dbReference type="InterPro" id="IPR027546">
    <property type="entry name" value="Sirtuin_class_III"/>
</dbReference>
<comment type="catalytic activity">
    <reaction evidence="1">
        <text>N(6)-acetyl-L-lysyl-[protein] + NAD(+) + H2O = 2''-O-acetyl-ADP-D-ribose + nicotinamide + L-lysyl-[protein]</text>
        <dbReference type="Rhea" id="RHEA:43636"/>
        <dbReference type="Rhea" id="RHEA-COMP:9752"/>
        <dbReference type="Rhea" id="RHEA-COMP:10731"/>
        <dbReference type="ChEBI" id="CHEBI:15377"/>
        <dbReference type="ChEBI" id="CHEBI:17154"/>
        <dbReference type="ChEBI" id="CHEBI:29969"/>
        <dbReference type="ChEBI" id="CHEBI:57540"/>
        <dbReference type="ChEBI" id="CHEBI:61930"/>
        <dbReference type="ChEBI" id="CHEBI:83767"/>
        <dbReference type="EC" id="2.3.1.286"/>
    </reaction>
</comment>
<dbReference type="Gene3D" id="3.30.1600.10">
    <property type="entry name" value="SIR2/SIRT2 'Small Domain"/>
    <property type="match status" value="1"/>
</dbReference>
<dbReference type="Gene3D" id="3.40.50.1220">
    <property type="entry name" value="TPP-binding domain"/>
    <property type="match status" value="1"/>
</dbReference>
<comment type="caution">
    <text evidence="1 2">Lacks conserved residue(s) required for the propagation of feature annotation.</text>
</comment>
<dbReference type="GO" id="GO:0005737">
    <property type="term" value="C:cytoplasm"/>
    <property type="evidence" value="ECO:0007669"/>
    <property type="project" value="UniProtKB-SubCell"/>
</dbReference>
<keyword evidence="1" id="KW-0479">Metal-binding</keyword>
<feature type="binding site" evidence="1">
    <location>
        <position position="129"/>
    </location>
    <ligand>
        <name>Zn(2+)</name>
        <dbReference type="ChEBI" id="CHEBI:29105"/>
    </ligand>
</feature>
<dbReference type="CDD" id="cd01412">
    <property type="entry name" value="SIRT5_Af1_CobB"/>
    <property type="match status" value="1"/>
</dbReference>
<dbReference type="GO" id="GO:0017136">
    <property type="term" value="F:histone deacetylase activity, NAD-dependent"/>
    <property type="evidence" value="ECO:0007669"/>
    <property type="project" value="TreeGrafter"/>
</dbReference>
<dbReference type="HAMAP" id="MF_01121">
    <property type="entry name" value="Sirtuin_ClassIII"/>
    <property type="match status" value="1"/>
</dbReference>
<keyword evidence="4" id="KW-1185">Reference proteome</keyword>
<dbReference type="GO" id="GO:0036055">
    <property type="term" value="F:protein-succinyllysine desuccinylase activity"/>
    <property type="evidence" value="ECO:0007669"/>
    <property type="project" value="UniProtKB-UniRule"/>
</dbReference>
<keyword evidence="1" id="KW-0963">Cytoplasm</keyword>
<keyword evidence="1" id="KW-0862">Zinc</keyword>
<dbReference type="PROSITE" id="PS50305">
    <property type="entry name" value="SIRTUIN"/>
    <property type="match status" value="1"/>
</dbReference>
<dbReference type="EC" id="2.3.1.286" evidence="1"/>
<protein>
    <recommendedName>
        <fullName evidence="1">NAD-dependent protein deacylase</fullName>
        <ecNumber evidence="1">2.3.1.286</ecNumber>
    </recommendedName>
    <alternativeName>
        <fullName evidence="1">Regulatory protein SIR2 homolog</fullName>
    </alternativeName>
</protein>
<dbReference type="EMBL" id="AP025739">
    <property type="protein sequence ID" value="BDI34286.1"/>
    <property type="molecule type" value="Genomic_DNA"/>
</dbReference>
<feature type="binding site" evidence="1">
    <location>
        <begin position="189"/>
        <end position="191"/>
    </location>
    <ligand>
        <name>NAD(+)</name>
        <dbReference type="ChEBI" id="CHEBI:57540"/>
    </ligand>
</feature>
<sequence length="247" mass="26583">MNTQIPAVLTKALRSANHIAVLTGAGVSAASGLPTFREAQTGLWAQYRPEDLATAQAFRKNPKLVWEWYDWRRSLVAKAEPNAAHIALAEMARRVSKFTLITQNVDGLHQQAGSVDVLELHGNIGRTKCFHENVVIESWLETDEVPPLCPRCGGPLRPDVVWFGESLPKHAIDAAGQAAINCDLFLSVGTSGMVEPAASLLRVAAEHGALGVVINPTRIHAPAGVIQIEADAGEALTALLDQRWPQG</sequence>
<reference evidence="3 4" key="1">
    <citation type="journal article" date="2019" name="Int. J. Syst. Evol. Microbiol.">
        <title>Capsulimonas corticalis gen. nov., sp. nov., an aerobic capsulated bacterium, of a novel bacterial order, Capsulimonadales ord. nov., of the class Armatimonadia of the phylum Armatimonadetes.</title>
        <authorList>
            <person name="Li J."/>
            <person name="Kudo C."/>
            <person name="Tonouchi A."/>
        </authorList>
    </citation>
    <scope>NUCLEOTIDE SEQUENCE [LARGE SCALE GENOMIC DNA]</scope>
    <source>
        <strain evidence="3 4">AX-7</strain>
    </source>
</reference>
<gene>
    <name evidence="1 3" type="primary">cobB</name>
    <name evidence="3" type="ORF">CCAX7_63370</name>
</gene>
<dbReference type="RefSeq" id="WP_119321816.1">
    <property type="nucleotide sequence ID" value="NZ_AP025739.1"/>
</dbReference>